<dbReference type="EMBL" id="QEAO01000002">
    <property type="protein sequence ID" value="TPX37735.1"/>
    <property type="molecule type" value="Genomic_DNA"/>
</dbReference>
<evidence type="ECO:0000256" key="2">
    <source>
        <dbReference type="ARBA" id="ARBA00008643"/>
    </source>
</evidence>
<dbReference type="PANTHER" id="PTHR14527:SF2">
    <property type="entry name" value="PROTEIN MIS12 HOMOLOG"/>
    <property type="match status" value="1"/>
</dbReference>
<dbReference type="GeneID" id="42001849"/>
<dbReference type="InterPro" id="IPR008685">
    <property type="entry name" value="Centromere_Mis12"/>
</dbReference>
<evidence type="ECO:0000256" key="5">
    <source>
        <dbReference type="ARBA" id="ARBA00022776"/>
    </source>
</evidence>
<keyword evidence="8" id="KW-0131">Cell cycle</keyword>
<comment type="subcellular location">
    <subcellularLocation>
        <location evidence="1">Chromosome</location>
        <location evidence="1">Centromere</location>
        <location evidence="1">Kinetochore</location>
    </subcellularLocation>
</comment>
<keyword evidence="7" id="KW-0175">Coiled coil</keyword>
<dbReference type="GO" id="GO:0005634">
    <property type="term" value="C:nucleus"/>
    <property type="evidence" value="ECO:0007669"/>
    <property type="project" value="InterPro"/>
</dbReference>
<comment type="caution">
    <text evidence="11">The sequence shown here is derived from an EMBL/GenBank/DDBJ whole genome shotgun (WGS) entry which is preliminary data.</text>
</comment>
<accession>A0A507CIZ5</accession>
<comment type="similarity">
    <text evidence="2">Belongs to the mis12 family.</text>
</comment>
<proteinExistence type="inferred from homology"/>
<evidence type="ECO:0000313" key="12">
    <source>
        <dbReference type="Proteomes" id="UP000319731"/>
    </source>
</evidence>
<dbReference type="PANTHER" id="PTHR14527">
    <property type="entry name" value="PROTEIN MIS12 HOMOLOG"/>
    <property type="match status" value="1"/>
</dbReference>
<keyword evidence="9" id="KW-0137">Centromere</keyword>
<keyword evidence="5" id="KW-0498">Mitosis</keyword>
<evidence type="ECO:0000256" key="6">
    <source>
        <dbReference type="ARBA" id="ARBA00022838"/>
    </source>
</evidence>
<organism evidence="11 12">
    <name type="scientific">Synchytrium microbalum</name>
    <dbReference type="NCBI Taxonomy" id="1806994"/>
    <lineage>
        <taxon>Eukaryota</taxon>
        <taxon>Fungi</taxon>
        <taxon>Fungi incertae sedis</taxon>
        <taxon>Chytridiomycota</taxon>
        <taxon>Chytridiomycota incertae sedis</taxon>
        <taxon>Chytridiomycetes</taxon>
        <taxon>Synchytriales</taxon>
        <taxon>Synchytriaceae</taxon>
        <taxon>Synchytrium</taxon>
    </lineage>
</organism>
<dbReference type="AlphaFoldDB" id="A0A507CIZ5"/>
<reference evidence="11 12" key="1">
    <citation type="journal article" date="2019" name="Sci. Rep.">
        <title>Comparative genomics of chytrid fungi reveal insights into the obligate biotrophic and pathogenic lifestyle of Synchytrium endobioticum.</title>
        <authorList>
            <person name="van de Vossenberg B.T.L.H."/>
            <person name="Warris S."/>
            <person name="Nguyen H.D.T."/>
            <person name="van Gent-Pelzer M.P.E."/>
            <person name="Joly D.L."/>
            <person name="van de Geest H.C."/>
            <person name="Bonants P.J.M."/>
            <person name="Smith D.S."/>
            <person name="Levesque C.A."/>
            <person name="van der Lee T.A.J."/>
        </authorList>
    </citation>
    <scope>NUCLEOTIDE SEQUENCE [LARGE SCALE GENOMIC DNA]</scope>
    <source>
        <strain evidence="11 12">JEL517</strain>
    </source>
</reference>
<keyword evidence="3" id="KW-0158">Chromosome</keyword>
<dbReference type="Pfam" id="PF05859">
    <property type="entry name" value="Mis12"/>
    <property type="match status" value="1"/>
</dbReference>
<keyword evidence="6" id="KW-0995">Kinetochore</keyword>
<evidence type="ECO:0000313" key="11">
    <source>
        <dbReference type="EMBL" id="TPX37735.1"/>
    </source>
</evidence>
<evidence type="ECO:0000256" key="7">
    <source>
        <dbReference type="ARBA" id="ARBA00023054"/>
    </source>
</evidence>
<dbReference type="RefSeq" id="XP_031027646.1">
    <property type="nucleotide sequence ID" value="XM_031166552.1"/>
</dbReference>
<evidence type="ECO:0000256" key="1">
    <source>
        <dbReference type="ARBA" id="ARBA00004629"/>
    </source>
</evidence>
<dbReference type="GO" id="GO:0000070">
    <property type="term" value="P:mitotic sister chromatid segregation"/>
    <property type="evidence" value="ECO:0007669"/>
    <property type="project" value="TreeGrafter"/>
</dbReference>
<dbReference type="GO" id="GO:0000444">
    <property type="term" value="C:MIS12/MIND type complex"/>
    <property type="evidence" value="ECO:0007669"/>
    <property type="project" value="TreeGrafter"/>
</dbReference>
<dbReference type="Proteomes" id="UP000319731">
    <property type="component" value="Unassembled WGS sequence"/>
</dbReference>
<dbReference type="GO" id="GO:0051382">
    <property type="term" value="P:kinetochore assembly"/>
    <property type="evidence" value="ECO:0007669"/>
    <property type="project" value="TreeGrafter"/>
</dbReference>
<gene>
    <name evidence="11" type="ORF">SmJEL517_g00623</name>
</gene>
<name>A0A507CIZ5_9FUNG</name>
<feature type="compositionally biased region" description="Basic and acidic residues" evidence="10">
    <location>
        <begin position="229"/>
        <end position="240"/>
    </location>
</feature>
<evidence type="ECO:0000256" key="3">
    <source>
        <dbReference type="ARBA" id="ARBA00022454"/>
    </source>
</evidence>
<evidence type="ECO:0008006" key="13">
    <source>
        <dbReference type="Google" id="ProtNLM"/>
    </source>
</evidence>
<dbReference type="GO" id="GO:0051301">
    <property type="term" value="P:cell division"/>
    <property type="evidence" value="ECO:0007669"/>
    <property type="project" value="UniProtKB-KW"/>
</dbReference>
<protein>
    <recommendedName>
        <fullName evidence="13">Mis12 domain-containing protein</fullName>
    </recommendedName>
</protein>
<evidence type="ECO:0000256" key="8">
    <source>
        <dbReference type="ARBA" id="ARBA00023306"/>
    </source>
</evidence>
<dbReference type="OrthoDB" id="1884855at2759"/>
<evidence type="ECO:0000256" key="10">
    <source>
        <dbReference type="SAM" id="MobiDB-lite"/>
    </source>
</evidence>
<evidence type="ECO:0000256" key="9">
    <source>
        <dbReference type="ARBA" id="ARBA00023328"/>
    </source>
</evidence>
<evidence type="ECO:0000256" key="4">
    <source>
        <dbReference type="ARBA" id="ARBA00022618"/>
    </source>
</evidence>
<dbReference type="STRING" id="1806994.A0A507CIZ5"/>
<keyword evidence="4" id="KW-0132">Cell division</keyword>
<feature type="region of interest" description="Disordered" evidence="10">
    <location>
        <begin position="229"/>
        <end position="288"/>
    </location>
</feature>
<sequence length="320" mass="35697">MSTGSTPEHDSTQETITEHLGFAPSQLIDDVINTVNELLYQTMTSLAQFVEEQMDPGDEVDRGMAEIETLMEHSVDKYFDKFELFVTKNVFSVPKGLSIPSPQYQGLNLNVTAADEESIDQELAAARKRLLASRMLNHRLKTETELARQQIGLLQPLRNQMLRLESIPVDCHVSPLPAYLTQLADSITSMRTAYENTTTQLSRTSLSSLISRASKRSQYLSSAIAHHMEERKHRDDDSSNNKDTGQSDDGDPTSSGGGKRHGSGVELEIPESKKRRRSSWVRTGIPVPAKNVDFQTEVMEADSVGVSKDIEAFQQLLERS</sequence>
<keyword evidence="12" id="KW-1185">Reference proteome</keyword>